<gene>
    <name evidence="1" type="ORF">P0082_05745</name>
</gene>
<accession>A0ABY8MME2</accession>
<sequence>MADKQAMRKKLNLAKRIAFCAASLLVVGSLLSVRNPGLEAYRYAYAEQYYKLYRRNLYHYPEDIMGNINYLLAARSSPFVNPLNALAKIEDEKDWKYYQALFVMHVNLLLVKEHMNLADRFDKYNAYFYNAPWKKSNLDSLDKAESYYRMALSFWPEVLRWAQEAGKPEYRWLEPHGVAAWMTELANINDKTIDYQAIIRRDLDRLVQVRTRFQAMDENTY</sequence>
<protein>
    <submittedName>
        <fullName evidence="1">Uncharacterized protein</fullName>
    </submittedName>
</protein>
<dbReference type="Proteomes" id="UP001228690">
    <property type="component" value="Chromosome"/>
</dbReference>
<proteinExistence type="predicted"/>
<dbReference type="RefSeq" id="WP_326928574.1">
    <property type="nucleotide sequence ID" value="NZ_CP123443.1"/>
</dbReference>
<evidence type="ECO:0000313" key="1">
    <source>
        <dbReference type="EMBL" id="WGK70363.1"/>
    </source>
</evidence>
<keyword evidence="2" id="KW-1185">Reference proteome</keyword>
<name>A0ABY8MME2_9SPIO</name>
<dbReference type="EMBL" id="CP123443">
    <property type="protein sequence ID" value="WGK70363.1"/>
    <property type="molecule type" value="Genomic_DNA"/>
</dbReference>
<organism evidence="1 2">
    <name type="scientific">Candidatus Haliotispira prima</name>
    <dbReference type="NCBI Taxonomy" id="3034016"/>
    <lineage>
        <taxon>Bacteria</taxon>
        <taxon>Pseudomonadati</taxon>
        <taxon>Spirochaetota</taxon>
        <taxon>Spirochaetia</taxon>
        <taxon>Spirochaetales</taxon>
        <taxon>Spirochaetaceae</taxon>
        <taxon>Candidatus Haliotispira</taxon>
    </lineage>
</organism>
<evidence type="ECO:0000313" key="2">
    <source>
        <dbReference type="Proteomes" id="UP001228690"/>
    </source>
</evidence>
<reference evidence="1 2" key="1">
    <citation type="submission" date="2023-04" db="EMBL/GenBank/DDBJ databases">
        <title>Spirochaete genome identified in red abalone sample constitutes a novel genus.</title>
        <authorList>
            <person name="Sharma S.P."/>
            <person name="Purcell C.M."/>
            <person name="Hyde J.R."/>
            <person name="Severin A.J."/>
        </authorList>
    </citation>
    <scope>NUCLEOTIDE SEQUENCE [LARGE SCALE GENOMIC DNA]</scope>
    <source>
        <strain evidence="1 2">SP-2023</strain>
    </source>
</reference>